<comment type="caution">
    <text evidence="4">The sequence shown here is derived from an EMBL/GenBank/DDBJ whole genome shotgun (WGS) entry which is preliminary data.</text>
</comment>
<dbReference type="Proteomes" id="UP000054454">
    <property type="component" value="Unassembled WGS sequence"/>
</dbReference>
<dbReference type="Pfam" id="PF08621">
    <property type="entry name" value="RPAP1_N"/>
    <property type="match status" value="1"/>
</dbReference>
<proteinExistence type="inferred from homology"/>
<organism evidence="4 5">
    <name type="scientific">Pneumocystis carinii (strain B80)</name>
    <name type="common">Rat pneumocystis pneumonia agent</name>
    <name type="synonym">Pneumocystis carinii f. sp. carinii</name>
    <dbReference type="NCBI Taxonomy" id="1408658"/>
    <lineage>
        <taxon>Eukaryota</taxon>
        <taxon>Fungi</taxon>
        <taxon>Dikarya</taxon>
        <taxon>Ascomycota</taxon>
        <taxon>Taphrinomycotina</taxon>
        <taxon>Pneumocystomycetes</taxon>
        <taxon>Pneumocystaceae</taxon>
        <taxon>Pneumocystis</taxon>
    </lineage>
</organism>
<dbReference type="InterPro" id="IPR013930">
    <property type="entry name" value="RPAP1_N"/>
</dbReference>
<evidence type="ECO:0000256" key="1">
    <source>
        <dbReference type="ARBA" id="ARBA00009953"/>
    </source>
</evidence>
<evidence type="ECO:0000259" key="3">
    <source>
        <dbReference type="Pfam" id="PF08621"/>
    </source>
</evidence>
<protein>
    <recommendedName>
        <fullName evidence="6">RNA polymerase II-associated protein 1 C-terminal domain-containing protein</fullName>
    </recommendedName>
</protein>
<evidence type="ECO:0000313" key="5">
    <source>
        <dbReference type="Proteomes" id="UP000054454"/>
    </source>
</evidence>
<evidence type="ECO:0000259" key="2">
    <source>
        <dbReference type="Pfam" id="PF08620"/>
    </source>
</evidence>
<sequence>MKDQAKFLKGEHVDICLDQKSEFGEKDLKKSTSEWLIKDVVEKNEKEVEKCQINSTFSYEKTGFPISKKLFWKPLVKQYNESNKRLEEEYLLNEEINEENMRRISEMTHEEVIERKEELMKSLNPKLIEKLMYKKGMDKDVNDIMNKKKKVQFSFDDKDRFESVSTFNEKEKVTTSSIEVHFPTAPFDELDPSSPDFFKQLHSKYFPDLPVDPSKLAWMMAPTKDEDEMDYHESMSEIAPESIRFDFNANILSPRISREVPMYIGLHHHANAPLAAGYSIPELVHLSRSTFPAQRCIAILILGRIMYKLSKYTYGYIVTDALKNVIRKSNAMESLIDAASEKTRHLSVRSYAEEALYLSHCESNNSV</sequence>
<dbReference type="GeneID" id="28936870"/>
<feature type="domain" description="RPAP1 N-terminal" evidence="3">
    <location>
        <begin position="94"/>
        <end position="132"/>
    </location>
</feature>
<keyword evidence="5" id="KW-1185">Reference proteome</keyword>
<dbReference type="OrthoDB" id="348201at2759"/>
<reference evidence="5" key="1">
    <citation type="journal article" date="2016" name="Nat. Commun.">
        <title>Genome analysis of three Pneumocystis species reveals adaptation mechanisms to life exclusively in mammalian hosts.</title>
        <authorList>
            <person name="Ma L."/>
            <person name="Chen Z."/>
            <person name="Huang D.W."/>
            <person name="Kutty G."/>
            <person name="Ishihara M."/>
            <person name="Wang H."/>
            <person name="Abouelleil A."/>
            <person name="Bishop L."/>
            <person name="Davey E."/>
            <person name="Deng R."/>
            <person name="Deng X."/>
            <person name="Fan L."/>
            <person name="Fantoni G."/>
            <person name="Fitzgerald M."/>
            <person name="Gogineni E."/>
            <person name="Goldberg J.M."/>
            <person name="Handley G."/>
            <person name="Hu X."/>
            <person name="Huber C."/>
            <person name="Jiao X."/>
            <person name="Jones K."/>
            <person name="Levin J.Z."/>
            <person name="Liu Y."/>
            <person name="Macdonald P."/>
            <person name="Melnikov A."/>
            <person name="Raley C."/>
            <person name="Sassi M."/>
            <person name="Sherman B.T."/>
            <person name="Song X."/>
            <person name="Sykes S."/>
            <person name="Tran B."/>
            <person name="Walsh L."/>
            <person name="Xia Y."/>
            <person name="Yang J."/>
            <person name="Young S."/>
            <person name="Zeng Q."/>
            <person name="Zheng X."/>
            <person name="Stephens R."/>
            <person name="Nusbaum C."/>
            <person name="Birren B.W."/>
            <person name="Azadi P."/>
            <person name="Lempicki R.A."/>
            <person name="Cuomo C.A."/>
            <person name="Kovacs J.A."/>
        </authorList>
    </citation>
    <scope>NUCLEOTIDE SEQUENCE [LARGE SCALE GENOMIC DNA]</scope>
    <source>
        <strain evidence="5">B80</strain>
    </source>
</reference>
<dbReference type="EMBL" id="LFVZ01000009">
    <property type="protein sequence ID" value="KTW27672.1"/>
    <property type="molecule type" value="Genomic_DNA"/>
</dbReference>
<dbReference type="InterPro" id="IPR039913">
    <property type="entry name" value="RPAP1/Rba50"/>
</dbReference>
<comment type="similarity">
    <text evidence="1">Belongs to the RPAP1 family.</text>
</comment>
<name>A0A0W4ZH17_PNEC8</name>
<gene>
    <name evidence="4" type="ORF">T552_02112</name>
</gene>
<dbReference type="GO" id="GO:0006366">
    <property type="term" value="P:transcription by RNA polymerase II"/>
    <property type="evidence" value="ECO:0007669"/>
    <property type="project" value="EnsemblFungi"/>
</dbReference>
<accession>A0A0W4ZH17</accession>
<dbReference type="VEuPathDB" id="FungiDB:T552_02112"/>
<evidence type="ECO:0008006" key="6">
    <source>
        <dbReference type="Google" id="ProtNLM"/>
    </source>
</evidence>
<dbReference type="AlphaFoldDB" id="A0A0W4ZH17"/>
<evidence type="ECO:0000313" key="4">
    <source>
        <dbReference type="EMBL" id="KTW27672.1"/>
    </source>
</evidence>
<dbReference type="Pfam" id="PF08620">
    <property type="entry name" value="RPAP1_C"/>
    <property type="match status" value="1"/>
</dbReference>
<dbReference type="PANTHER" id="PTHR21483:SF18">
    <property type="entry name" value="RNA POLYMERASE II-ASSOCIATED PROTEIN 1"/>
    <property type="match status" value="1"/>
</dbReference>
<dbReference type="PANTHER" id="PTHR21483">
    <property type="entry name" value="RNA POLYMERASE II-ASSOCIATED PROTEIN 1"/>
    <property type="match status" value="1"/>
</dbReference>
<dbReference type="InterPro" id="IPR013929">
    <property type="entry name" value="RPAP1_C"/>
</dbReference>
<feature type="domain" description="RPAP1 C-terminal" evidence="2">
    <location>
        <begin position="242"/>
        <end position="309"/>
    </location>
</feature>
<dbReference type="RefSeq" id="XP_018225554.1">
    <property type="nucleotide sequence ID" value="XM_018370667.1"/>
</dbReference>